<dbReference type="EMBL" id="FNCF01000003">
    <property type="protein sequence ID" value="SDG33343.1"/>
    <property type="molecule type" value="Genomic_DNA"/>
</dbReference>
<name>A0A1G7TDG0_9ACTN</name>
<evidence type="ECO:0000313" key="3">
    <source>
        <dbReference type="Proteomes" id="UP000198863"/>
    </source>
</evidence>
<dbReference type="AlphaFoldDB" id="A0A1G7TDG0"/>
<dbReference type="RefSeq" id="WP_165640247.1">
    <property type="nucleotide sequence ID" value="NZ_FNCF01000003.1"/>
</dbReference>
<gene>
    <name evidence="2" type="ORF">SAMN05660324_2427</name>
</gene>
<feature type="compositionally biased region" description="Low complexity" evidence="1">
    <location>
        <begin position="43"/>
        <end position="55"/>
    </location>
</feature>
<reference evidence="3" key="1">
    <citation type="submission" date="2016-10" db="EMBL/GenBank/DDBJ databases">
        <authorList>
            <person name="Varghese N."/>
            <person name="Submissions S."/>
        </authorList>
    </citation>
    <scope>NUCLEOTIDE SEQUENCE [LARGE SCALE GENOMIC DNA]</scope>
    <source>
        <strain evidence="3">DSM 44526</strain>
    </source>
</reference>
<keyword evidence="3" id="KW-1185">Reference proteome</keyword>
<dbReference type="Proteomes" id="UP000198863">
    <property type="component" value="Unassembled WGS sequence"/>
</dbReference>
<sequence>MSVHEPASVVAARQLAAEAQETWSTRAPRGLAERVARRRAEQQRQGAVAAVAGEG</sequence>
<evidence type="ECO:0000313" key="2">
    <source>
        <dbReference type="EMBL" id="SDG33343.1"/>
    </source>
</evidence>
<organism evidence="2 3">
    <name type="scientific">Klenkia brasiliensis</name>
    <dbReference type="NCBI Taxonomy" id="333142"/>
    <lineage>
        <taxon>Bacteria</taxon>
        <taxon>Bacillati</taxon>
        <taxon>Actinomycetota</taxon>
        <taxon>Actinomycetes</taxon>
        <taxon>Geodermatophilales</taxon>
        <taxon>Geodermatophilaceae</taxon>
        <taxon>Klenkia</taxon>
    </lineage>
</organism>
<protein>
    <submittedName>
        <fullName evidence="2">Uncharacterized protein</fullName>
    </submittedName>
</protein>
<feature type="region of interest" description="Disordered" evidence="1">
    <location>
        <begin position="34"/>
        <end position="55"/>
    </location>
</feature>
<proteinExistence type="predicted"/>
<accession>A0A1G7TDG0</accession>
<evidence type="ECO:0000256" key="1">
    <source>
        <dbReference type="SAM" id="MobiDB-lite"/>
    </source>
</evidence>